<sequence>MTVTLRGVTKKYFLKGQEIVAARNINLEVKDGELFVLLGPSGCGKTTLLRIIAGLVEPDEGEVLIDGKVMNGVYPSDRNVAMVFQNYALYPHMSVYDNIALNMKVRRIPREEVDRRVREVADTLRITELLNHRPKELSGGQAQRVALARAMVRNPRVYLMDEPLSNLDAKLRVEMRAELKRLHRMVDAPIIYVTHDQVEAMTLGDRIAVMDKGVIQQIGSPIELYENPKNTFVASFLGTPPMNIVSAEELVGVDGLKGLSPSGSLSGLSVGFRPGDVAIGDGPLSFDVEVEYAELLGDEVLIHAKRGSTRLVIRAASHTYTGQTSLRVRLDPAKLYWFNTEGEAIRQG</sequence>
<dbReference type="GO" id="GO:0140359">
    <property type="term" value="F:ABC-type transporter activity"/>
    <property type="evidence" value="ECO:0007669"/>
    <property type="project" value="InterPro"/>
</dbReference>
<dbReference type="PANTHER" id="PTHR43875">
    <property type="entry name" value="MALTODEXTRIN IMPORT ATP-BINDING PROTEIN MSMX"/>
    <property type="match status" value="1"/>
</dbReference>
<keyword evidence="1" id="KW-0813">Transport</keyword>
<dbReference type="Gene3D" id="3.40.50.300">
    <property type="entry name" value="P-loop containing nucleotide triphosphate hydrolases"/>
    <property type="match status" value="1"/>
</dbReference>
<dbReference type="GO" id="GO:0008643">
    <property type="term" value="P:carbohydrate transport"/>
    <property type="evidence" value="ECO:0007669"/>
    <property type="project" value="InterPro"/>
</dbReference>
<comment type="caution">
    <text evidence="8">The sequence shown here is derived from an EMBL/GenBank/DDBJ whole genome shotgun (WGS) entry which is preliminary data.</text>
</comment>
<evidence type="ECO:0000256" key="3">
    <source>
        <dbReference type="ARBA" id="ARBA00022741"/>
    </source>
</evidence>
<dbReference type="SUPFAM" id="SSF52540">
    <property type="entry name" value="P-loop containing nucleoside triphosphate hydrolases"/>
    <property type="match status" value="1"/>
</dbReference>
<dbReference type="InterPro" id="IPR047641">
    <property type="entry name" value="ABC_transpr_MalK/UgpC-like"/>
</dbReference>
<protein>
    <recommendedName>
        <fullName evidence="7">ABC transporter domain-containing protein</fullName>
    </recommendedName>
</protein>
<reference evidence="8 9" key="1">
    <citation type="submission" date="2017-04" db="EMBL/GenBank/DDBJ databases">
        <title>Novel microbial lineages endemic to geothermal iron-oxide mats fill important gaps in the evolutionary history of Archaea.</title>
        <authorList>
            <person name="Jay Z.J."/>
            <person name="Beam J.P."/>
            <person name="Dlakic M."/>
            <person name="Rusch D.B."/>
            <person name="Kozubal M.A."/>
            <person name="Inskeep W.P."/>
        </authorList>
    </citation>
    <scope>NUCLEOTIDE SEQUENCE [LARGE SCALE GENOMIC DNA]</scope>
    <source>
        <strain evidence="8">OSP_D</strain>
    </source>
</reference>
<evidence type="ECO:0000313" key="9">
    <source>
        <dbReference type="Proteomes" id="UP000240322"/>
    </source>
</evidence>
<name>A0A2R6AN59_9ARCH</name>
<keyword evidence="4" id="KW-0067">ATP-binding</keyword>
<keyword evidence="6" id="KW-0472">Membrane</keyword>
<dbReference type="InterPro" id="IPR015855">
    <property type="entry name" value="ABC_transpr_MalK-like"/>
</dbReference>
<keyword evidence="2" id="KW-1003">Cell membrane</keyword>
<accession>A0A2R6AN59</accession>
<dbReference type="SMART" id="SM00382">
    <property type="entry name" value="AAA"/>
    <property type="match status" value="1"/>
</dbReference>
<dbReference type="PANTHER" id="PTHR43875:SF15">
    <property type="entry name" value="TREHALOSE IMPORT ATP-BINDING PROTEIN SUGC"/>
    <property type="match status" value="1"/>
</dbReference>
<evidence type="ECO:0000256" key="4">
    <source>
        <dbReference type="ARBA" id="ARBA00022840"/>
    </source>
</evidence>
<dbReference type="GO" id="GO:0055052">
    <property type="term" value="C:ATP-binding cassette (ABC) transporter complex, substrate-binding subunit-containing"/>
    <property type="evidence" value="ECO:0007669"/>
    <property type="project" value="TreeGrafter"/>
</dbReference>
<dbReference type="GO" id="GO:0016887">
    <property type="term" value="F:ATP hydrolysis activity"/>
    <property type="evidence" value="ECO:0007669"/>
    <property type="project" value="InterPro"/>
</dbReference>
<feature type="domain" description="ABC transporter" evidence="7">
    <location>
        <begin position="3"/>
        <end position="237"/>
    </location>
</feature>
<evidence type="ECO:0000256" key="2">
    <source>
        <dbReference type="ARBA" id="ARBA00022475"/>
    </source>
</evidence>
<dbReference type="Pfam" id="PF00005">
    <property type="entry name" value="ABC_tran"/>
    <property type="match status" value="1"/>
</dbReference>
<organism evidence="8 9">
    <name type="scientific">Candidatus Marsarchaeota G2 archaeon OSP_D</name>
    <dbReference type="NCBI Taxonomy" id="1978157"/>
    <lineage>
        <taxon>Archaea</taxon>
        <taxon>Candidatus Marsarchaeota</taxon>
        <taxon>Candidatus Marsarchaeota group 2</taxon>
    </lineage>
</organism>
<dbReference type="SUPFAM" id="SSF50331">
    <property type="entry name" value="MOP-like"/>
    <property type="match status" value="1"/>
</dbReference>
<evidence type="ECO:0000256" key="6">
    <source>
        <dbReference type="ARBA" id="ARBA00023136"/>
    </source>
</evidence>
<evidence type="ECO:0000256" key="1">
    <source>
        <dbReference type="ARBA" id="ARBA00022448"/>
    </source>
</evidence>
<dbReference type="CDD" id="cd03301">
    <property type="entry name" value="ABC_MalK_N"/>
    <property type="match status" value="1"/>
</dbReference>
<gene>
    <name evidence="8" type="ORF">B9Q03_10070</name>
</gene>
<dbReference type="FunFam" id="3.40.50.300:FF:000042">
    <property type="entry name" value="Maltose/maltodextrin ABC transporter, ATP-binding protein"/>
    <property type="match status" value="1"/>
</dbReference>
<dbReference type="Proteomes" id="UP000240322">
    <property type="component" value="Unassembled WGS sequence"/>
</dbReference>
<keyword evidence="5" id="KW-1278">Translocase</keyword>
<keyword evidence="3" id="KW-0547">Nucleotide-binding</keyword>
<proteinExistence type="predicted"/>
<dbReference type="InterPro" id="IPR003439">
    <property type="entry name" value="ABC_transporter-like_ATP-bd"/>
</dbReference>
<dbReference type="InterPro" id="IPR017871">
    <property type="entry name" value="ABC_transporter-like_CS"/>
</dbReference>
<dbReference type="EMBL" id="NEXE01000145">
    <property type="protein sequence ID" value="PSN87792.1"/>
    <property type="molecule type" value="Genomic_DNA"/>
</dbReference>
<evidence type="ECO:0000313" key="8">
    <source>
        <dbReference type="EMBL" id="PSN87792.1"/>
    </source>
</evidence>
<dbReference type="AlphaFoldDB" id="A0A2R6AN59"/>
<dbReference type="GO" id="GO:0005524">
    <property type="term" value="F:ATP binding"/>
    <property type="evidence" value="ECO:0007669"/>
    <property type="project" value="UniProtKB-KW"/>
</dbReference>
<evidence type="ECO:0000256" key="5">
    <source>
        <dbReference type="ARBA" id="ARBA00022967"/>
    </source>
</evidence>
<dbReference type="InterPro" id="IPR003593">
    <property type="entry name" value="AAA+_ATPase"/>
</dbReference>
<dbReference type="InterPro" id="IPR008995">
    <property type="entry name" value="Mo/tungstate-bd_C_term_dom"/>
</dbReference>
<dbReference type="PROSITE" id="PS50893">
    <property type="entry name" value="ABC_TRANSPORTER_2"/>
    <property type="match status" value="1"/>
</dbReference>
<dbReference type="InterPro" id="IPR027417">
    <property type="entry name" value="P-loop_NTPase"/>
</dbReference>
<dbReference type="Gene3D" id="2.40.50.100">
    <property type="match status" value="1"/>
</dbReference>
<evidence type="ECO:0000259" key="7">
    <source>
        <dbReference type="PROSITE" id="PS50893"/>
    </source>
</evidence>
<dbReference type="PROSITE" id="PS00211">
    <property type="entry name" value="ABC_TRANSPORTER_1"/>
    <property type="match status" value="1"/>
</dbReference>